<dbReference type="AlphaFoldDB" id="A0A510KJ87"/>
<protein>
    <recommendedName>
        <fullName evidence="1">Abortive phage infection protein C-terminal domain-containing protein</fullName>
    </recommendedName>
</protein>
<gene>
    <name evidence="2" type="ORF">JMUB3934_1319</name>
</gene>
<dbReference type="Pfam" id="PF10592">
    <property type="entry name" value="AIPR"/>
    <property type="match status" value="1"/>
</dbReference>
<evidence type="ECO:0000259" key="1">
    <source>
        <dbReference type="Pfam" id="PF10592"/>
    </source>
</evidence>
<feature type="domain" description="Abortive phage infection protein C-terminal" evidence="1">
    <location>
        <begin position="237"/>
        <end position="548"/>
    </location>
</feature>
<evidence type="ECO:0000313" key="3">
    <source>
        <dbReference type="Proteomes" id="UP000321501"/>
    </source>
</evidence>
<reference evidence="2 3" key="1">
    <citation type="submission" date="2019-07" db="EMBL/GenBank/DDBJ databases">
        <title>Complete Genome Sequence of Leptotrichia wadei Strain JMUB3934.</title>
        <authorList>
            <person name="Watanabe S."/>
            <person name="Cui L."/>
        </authorList>
    </citation>
    <scope>NUCLEOTIDE SEQUENCE [LARGE SCALE GENOMIC DNA]</scope>
    <source>
        <strain evidence="2 3">JMUB3934</strain>
    </source>
</reference>
<proteinExistence type="predicted"/>
<organism evidence="2 3">
    <name type="scientific">Leptotrichia wadei</name>
    <dbReference type="NCBI Taxonomy" id="157687"/>
    <lineage>
        <taxon>Bacteria</taxon>
        <taxon>Fusobacteriati</taxon>
        <taxon>Fusobacteriota</taxon>
        <taxon>Fusobacteriia</taxon>
        <taxon>Fusobacteriales</taxon>
        <taxon>Leptotrichiaceae</taxon>
        <taxon>Leptotrichia</taxon>
    </lineage>
</organism>
<dbReference type="EMBL" id="AP019835">
    <property type="protein sequence ID" value="BBM50023.1"/>
    <property type="molecule type" value="Genomic_DNA"/>
</dbReference>
<evidence type="ECO:0000313" key="2">
    <source>
        <dbReference type="EMBL" id="BBM50023.1"/>
    </source>
</evidence>
<dbReference type="RefSeq" id="WP_146964429.1">
    <property type="nucleotide sequence ID" value="NZ_AP019835.1"/>
</dbReference>
<accession>A0A510KJ87</accession>
<dbReference type="Proteomes" id="UP000321501">
    <property type="component" value="Chromosome"/>
</dbReference>
<name>A0A510KJ87_9FUSO</name>
<dbReference type="InterPro" id="IPR018891">
    <property type="entry name" value="AIPR_C"/>
</dbReference>
<sequence length="577" mass="67879">MPTKIEIIYDKIKREIEEIKENHNYNNLSNAFGHFFIKNLFNIDDQQASETLTDGGNDNGIDAIYISNDDEKVINFFQFKFPRDLNTINKGFTEEEITKLESGVREFLSNDKLEEKRWNNDIIDKHREVRELSSYDIKLLLVRFTTSEFEHLENKLKHICTSIKKSTLNECTYSFYAAEEISKLYEARYEKKYPNITISSYTNQIQMFDGDIFKSINIVCSIEELYNSIKDKRNQMFDGNVRYYDSTTEVTKGIKRTLLESPEKFIVLNNGITILTEKVEYNMNGSKFFLTSASIINGAQTVGTILDVFDDLIKNGNDLDKYKNSTILIRILEVKDKENLINEIVNSLNTQTRMFSAYNISNDSRLKEIQQKLNKNDKEPYFLEIKYNEYNTQKYLEKTKKYKKNVITSEKLIQIYVGYYNKNDKASIAKSQSSELLSDSKLINTVLDNMDYKETINIIKLYYRIQKVITMFRGYRNYKKTEIIEYLEIEDSEIDDYQFLTTGDILILYVVGLITETKAEIINNEKSIDKYIKEAIELIQKYIKDNIKVEKRSLSNITKAKNTFKEIKKMFYDKKNI</sequence>